<name>A0ABQ9NVU3_9PEZI</name>
<evidence type="ECO:0008006" key="3">
    <source>
        <dbReference type="Google" id="ProtNLM"/>
    </source>
</evidence>
<gene>
    <name evidence="1" type="ORF">H2201_003435</name>
</gene>
<dbReference type="Proteomes" id="UP001172684">
    <property type="component" value="Unassembled WGS sequence"/>
</dbReference>
<accession>A0ABQ9NVU3</accession>
<sequence length="300" mass="32840">MIACMEACLNIEGCVETIWANNTNTGPCYPKLNIGASVNYNNHRWGAILVWGAPKPYGPPVVVPEPTFSEEPASSMAVVTTVSAVPSACQTGQAPLLRLTAPTPLSGLSPPIDGRYDDDYGSFELPFDVEWYGQVQRIVHVGINGYITLIDPTTQFEVRGMPSSWLPKFAAAPFWDDLYIKENTDQGIWYQTTEDHLIIEWIAQRQDPTITDYVQFQLVYARARPGVLQYRYFITGNGNGNAASVGVQGDLTGTSEYATIAATFSYRQSRVLPCIQITCDTNGNSSSLCTSAPFTEVAPS</sequence>
<evidence type="ECO:0000313" key="1">
    <source>
        <dbReference type="EMBL" id="KAJ9666512.1"/>
    </source>
</evidence>
<reference evidence="1" key="1">
    <citation type="submission" date="2022-10" db="EMBL/GenBank/DDBJ databases">
        <title>Culturing micro-colonial fungi from biological soil crusts in the Mojave desert and describing Neophaeococcomyces mojavensis, and introducing the new genera and species Taxawa tesnikishii.</title>
        <authorList>
            <person name="Kurbessoian T."/>
            <person name="Stajich J.E."/>
        </authorList>
    </citation>
    <scope>NUCLEOTIDE SEQUENCE</scope>
    <source>
        <strain evidence="1">TK_1</strain>
    </source>
</reference>
<dbReference type="EMBL" id="JAPDRL010000019">
    <property type="protein sequence ID" value="KAJ9666512.1"/>
    <property type="molecule type" value="Genomic_DNA"/>
</dbReference>
<protein>
    <recommendedName>
        <fullName evidence="3">Apple domain-containing protein</fullName>
    </recommendedName>
</protein>
<organism evidence="1 2">
    <name type="scientific">Coniosporium apollinis</name>
    <dbReference type="NCBI Taxonomy" id="61459"/>
    <lineage>
        <taxon>Eukaryota</taxon>
        <taxon>Fungi</taxon>
        <taxon>Dikarya</taxon>
        <taxon>Ascomycota</taxon>
        <taxon>Pezizomycotina</taxon>
        <taxon>Dothideomycetes</taxon>
        <taxon>Dothideomycetes incertae sedis</taxon>
        <taxon>Coniosporium</taxon>
    </lineage>
</organism>
<keyword evidence="2" id="KW-1185">Reference proteome</keyword>
<evidence type="ECO:0000313" key="2">
    <source>
        <dbReference type="Proteomes" id="UP001172684"/>
    </source>
</evidence>
<comment type="caution">
    <text evidence="1">The sequence shown here is derived from an EMBL/GenBank/DDBJ whole genome shotgun (WGS) entry which is preliminary data.</text>
</comment>
<proteinExistence type="predicted"/>